<evidence type="ECO:0000313" key="2">
    <source>
        <dbReference type="Proteomes" id="UP000749559"/>
    </source>
</evidence>
<dbReference type="SMART" id="SM00516">
    <property type="entry name" value="SEC14"/>
    <property type="match status" value="1"/>
</dbReference>
<dbReference type="SUPFAM" id="SSF46938">
    <property type="entry name" value="CRAL/TRIO N-terminal domain"/>
    <property type="match status" value="1"/>
</dbReference>
<dbReference type="PANTHER" id="PTHR10174:SF208">
    <property type="entry name" value="CRAL-TRIO DOMAIN-CONTAINING PROTEIN DDB_G0278031"/>
    <property type="match status" value="1"/>
</dbReference>
<name>A0A8J1U9Y3_OWEFU</name>
<dbReference type="InterPro" id="IPR036865">
    <property type="entry name" value="CRAL-TRIO_dom_sf"/>
</dbReference>
<sequence>MEVYSEKYSEFTGFVDILGGKYVDRLDEKSKKKAKEEIYEDPKERDAAIRQFRDWVKAQPHYTVCTDDTFLLAFLRRCKYSQLEARLMFDTFHTVIASKIRAWMIDIKCSAEDLAMAHLRRCAIPLPLRDPWGRRIILWRAGAFDTGKNTGYNADTFFMMWGIILMILQREDMTQVNGYVILQDGTGQTMKHMTYFGLERFKYTLKLFYNNFPARIKKVVYYNCGMIMEAFMAIVSPLITQKIRDRFVVRGSMEEIYTKDIPAECLPLEYLPDDYKGKSPGNLEKVHGIFWNKVKEPAIETKIWDLSHNFFKVDEKKRPDADIPQAAFRKLNID</sequence>
<dbReference type="GO" id="GO:0016020">
    <property type="term" value="C:membrane"/>
    <property type="evidence" value="ECO:0007669"/>
    <property type="project" value="TreeGrafter"/>
</dbReference>
<dbReference type="EMBL" id="CAIIXF020000009">
    <property type="protein sequence ID" value="CAH1794832.1"/>
    <property type="molecule type" value="Genomic_DNA"/>
</dbReference>
<proteinExistence type="predicted"/>
<protein>
    <submittedName>
        <fullName evidence="1">Uncharacterized protein</fullName>
    </submittedName>
</protein>
<accession>A0A8J1U9Y3</accession>
<dbReference type="Pfam" id="PF00650">
    <property type="entry name" value="CRAL_TRIO"/>
    <property type="match status" value="1"/>
</dbReference>
<comment type="caution">
    <text evidence="1">The sequence shown here is derived from an EMBL/GenBank/DDBJ whole genome shotgun (WGS) entry which is preliminary data.</text>
</comment>
<keyword evidence="2" id="KW-1185">Reference proteome</keyword>
<dbReference type="Proteomes" id="UP000749559">
    <property type="component" value="Unassembled WGS sequence"/>
</dbReference>
<dbReference type="OrthoDB" id="6682367at2759"/>
<dbReference type="InterPro" id="IPR036273">
    <property type="entry name" value="CRAL/TRIO_N_dom_sf"/>
</dbReference>
<dbReference type="AlphaFoldDB" id="A0A8J1U9Y3"/>
<evidence type="ECO:0000313" key="1">
    <source>
        <dbReference type="EMBL" id="CAH1794832.1"/>
    </source>
</evidence>
<dbReference type="GO" id="GO:1902936">
    <property type="term" value="F:phosphatidylinositol bisphosphate binding"/>
    <property type="evidence" value="ECO:0007669"/>
    <property type="project" value="TreeGrafter"/>
</dbReference>
<dbReference type="PANTHER" id="PTHR10174">
    <property type="entry name" value="ALPHA-TOCOPHEROL TRANSFER PROTEIN-RELATED"/>
    <property type="match status" value="1"/>
</dbReference>
<dbReference type="Gene3D" id="1.10.8.20">
    <property type="entry name" value="N-terminal domain of phosphatidylinositol transfer protein sec14p"/>
    <property type="match status" value="1"/>
</dbReference>
<organism evidence="1 2">
    <name type="scientific">Owenia fusiformis</name>
    <name type="common">Polychaete worm</name>
    <dbReference type="NCBI Taxonomy" id="6347"/>
    <lineage>
        <taxon>Eukaryota</taxon>
        <taxon>Metazoa</taxon>
        <taxon>Spiralia</taxon>
        <taxon>Lophotrochozoa</taxon>
        <taxon>Annelida</taxon>
        <taxon>Polychaeta</taxon>
        <taxon>Sedentaria</taxon>
        <taxon>Canalipalpata</taxon>
        <taxon>Sabellida</taxon>
        <taxon>Oweniida</taxon>
        <taxon>Oweniidae</taxon>
        <taxon>Owenia</taxon>
    </lineage>
</organism>
<dbReference type="PROSITE" id="PS50191">
    <property type="entry name" value="CRAL_TRIO"/>
    <property type="match status" value="1"/>
</dbReference>
<dbReference type="Gene3D" id="3.40.525.10">
    <property type="entry name" value="CRAL-TRIO lipid binding domain"/>
    <property type="match status" value="1"/>
</dbReference>
<reference evidence="1" key="1">
    <citation type="submission" date="2022-03" db="EMBL/GenBank/DDBJ databases">
        <authorList>
            <person name="Martin C."/>
        </authorList>
    </citation>
    <scope>NUCLEOTIDE SEQUENCE</scope>
</reference>
<dbReference type="CDD" id="cd00170">
    <property type="entry name" value="SEC14"/>
    <property type="match status" value="1"/>
</dbReference>
<dbReference type="InterPro" id="IPR001251">
    <property type="entry name" value="CRAL-TRIO_dom"/>
</dbReference>
<dbReference type="SUPFAM" id="SSF52087">
    <property type="entry name" value="CRAL/TRIO domain"/>
    <property type="match status" value="1"/>
</dbReference>
<gene>
    <name evidence="1" type="ORF">OFUS_LOCUS19466</name>
</gene>